<feature type="compositionally biased region" description="Basic and acidic residues" evidence="4">
    <location>
        <begin position="650"/>
        <end position="664"/>
    </location>
</feature>
<dbReference type="GO" id="GO:0035556">
    <property type="term" value="P:intracellular signal transduction"/>
    <property type="evidence" value="ECO:0007669"/>
    <property type="project" value="TreeGrafter"/>
</dbReference>
<proteinExistence type="predicted"/>
<dbReference type="RefSeq" id="XP_007323359.1">
    <property type="nucleotide sequence ID" value="XM_007323297.1"/>
</dbReference>
<dbReference type="GO" id="GO:0005524">
    <property type="term" value="F:ATP binding"/>
    <property type="evidence" value="ECO:0007669"/>
    <property type="project" value="UniProtKB-UniRule"/>
</dbReference>
<accession>F8PAT6</accession>
<feature type="compositionally biased region" description="Polar residues" evidence="4">
    <location>
        <begin position="839"/>
        <end position="852"/>
    </location>
</feature>
<feature type="compositionally biased region" description="Polar residues" evidence="4">
    <location>
        <begin position="774"/>
        <end position="788"/>
    </location>
</feature>
<feature type="compositionally biased region" description="Polar residues" evidence="4">
    <location>
        <begin position="667"/>
        <end position="676"/>
    </location>
</feature>
<feature type="compositionally biased region" description="Basic and acidic residues" evidence="4">
    <location>
        <begin position="561"/>
        <end position="574"/>
    </location>
</feature>
<feature type="compositionally biased region" description="Basic and acidic residues" evidence="4">
    <location>
        <begin position="688"/>
        <end position="715"/>
    </location>
</feature>
<evidence type="ECO:0000259" key="5">
    <source>
        <dbReference type="PROSITE" id="PS50011"/>
    </source>
</evidence>
<reference evidence="6" key="1">
    <citation type="submission" date="2011-04" db="EMBL/GenBank/DDBJ databases">
        <title>Evolution of plant cell wall degrading machinery underlies the functional diversity of forest fungi.</title>
        <authorList>
            <consortium name="US DOE Joint Genome Institute (JGI-PGF)"/>
            <person name="Eastwood D.C."/>
            <person name="Floudas D."/>
            <person name="Binder M."/>
            <person name="Majcherczyk A."/>
            <person name="Schneider P."/>
            <person name="Aerts A."/>
            <person name="Asiegbu F.O."/>
            <person name="Baker S.E."/>
            <person name="Barry K."/>
            <person name="Bendiksby M."/>
            <person name="Blumentritt M."/>
            <person name="Coutinho P.M."/>
            <person name="Cullen D."/>
            <person name="Cullen D."/>
            <person name="Gathman A."/>
            <person name="Goodell B."/>
            <person name="Henrissat B."/>
            <person name="Ihrmark K."/>
            <person name="Kauserud H."/>
            <person name="Kohler A."/>
            <person name="LaButti K."/>
            <person name="Lapidus A."/>
            <person name="Lavin J.L."/>
            <person name="Lee Y.-H."/>
            <person name="Lindquist E."/>
            <person name="Lilly W."/>
            <person name="Lucas S."/>
            <person name="Morin E."/>
            <person name="Murat C."/>
            <person name="Oguiza J.A."/>
            <person name="Park J."/>
            <person name="Pisabarro A.G."/>
            <person name="Riley R."/>
            <person name="Rosling A."/>
            <person name="Salamov A."/>
            <person name="Schmidt O."/>
            <person name="Schmutz J."/>
            <person name="Skrede I."/>
            <person name="Stenlid J."/>
            <person name="Wiebenga A."/>
            <person name="Xie X."/>
            <person name="Kues U."/>
            <person name="Hibbett D.S."/>
            <person name="Hoffmeister D."/>
            <person name="Hogberg N."/>
            <person name="Martin F."/>
            <person name="Grigoriev I.V."/>
            <person name="Watkinson S.C."/>
        </authorList>
    </citation>
    <scope>NUCLEOTIDE SEQUENCE</scope>
    <source>
        <strain evidence="6">S7.9</strain>
    </source>
</reference>
<evidence type="ECO:0000313" key="6">
    <source>
        <dbReference type="EMBL" id="EGO19924.1"/>
    </source>
</evidence>
<dbReference type="PROSITE" id="PS50011">
    <property type="entry name" value="PROTEIN_KINASE_DOM"/>
    <property type="match status" value="1"/>
</dbReference>
<feature type="compositionally biased region" description="Polar residues" evidence="4">
    <location>
        <begin position="716"/>
        <end position="725"/>
    </location>
</feature>
<feature type="compositionally biased region" description="Polar residues" evidence="4">
    <location>
        <begin position="737"/>
        <end position="752"/>
    </location>
</feature>
<feature type="region of interest" description="Disordered" evidence="4">
    <location>
        <begin position="606"/>
        <end position="796"/>
    </location>
</feature>
<dbReference type="PROSITE" id="PS00107">
    <property type="entry name" value="PROTEIN_KINASE_ATP"/>
    <property type="match status" value="1"/>
</dbReference>
<evidence type="ECO:0000256" key="2">
    <source>
        <dbReference type="ARBA" id="ARBA00022840"/>
    </source>
</evidence>
<dbReference type="AlphaFoldDB" id="F8PAT6"/>
<feature type="region of interest" description="Disordered" evidence="4">
    <location>
        <begin position="811"/>
        <end position="894"/>
    </location>
</feature>
<dbReference type="PANTHER" id="PTHR24346:SF110">
    <property type="entry name" value="NON-SPECIFIC SERINE_THREONINE PROTEIN KINASE"/>
    <property type="match status" value="1"/>
</dbReference>
<dbReference type="Pfam" id="PF00069">
    <property type="entry name" value="Pkinase"/>
    <property type="match status" value="1"/>
</dbReference>
<sequence>MSAAHGHKHTGSVTQNHKAQLANAYNELGKELASNKIRVVGNYTLGKVIGEGAYGKVRLGTHRLTSTRVAIKQIPKAMSASLTREIHHHRQLHHPHVTQMYEVIATESSIWIVTELCCGGELFDYLAEKGRLTEDETKIIFGQLCLAVAYLHDKGIVHRDLKLENVLLDERCRVKLGDFGFTREYDRGVYMETFCGTTGYASPEMLQAEVDIWSMGVILYCLLTGTLPFDDDDEAVMRDKVIRGEYEDPEWLSTDARDLIRNILQKDPTTRLSIAQILASPWFSQPSSLDPSSSLRQATLSETTPSPVCENPNAFLAPPSIDTHAKFSSEPSASSATSVTSESTFLSASSDLCSTPTTPDDNPSQDPFDSCKADNARIHRNPSQITITKSEYADREAHRARRRSRDSALRQPETVFEEDLAGEVMTPSNAEFPPYQSNHVMKAPPYPTRTPARTKRRSVSSTLSDPASPTLDKPLAPLPPQDFASLLSTPAPIIFSTQLERELLNSLSLLGLDTGQVVHSVLSNACDAAGALWWMLKRKSEKKALSEANVPPEQVDVGDQTDSKRKEERPPSEKRRTKRGVSVQTDEIAFPSLSLAQSAPELTFVPPTPTVASNARSTTPPRSKSPFLSPSPVVSEPLMKSNPSTPSGSFKEKEGVKGRREGKVRSGSVSIMQRATTALEAAGLVKKRSNEGVREEREKGKENEKKTSGSEDSRPSHGSASSKLTKSPPLKAKDNAIPTTPTNSDLHPQPASSPWVVTGSKGSPPQSPVPSPANSPGDTLTSLPNFSDHSGKVVAPGRNRASLLSALRFWFNEDRKGKRKDNSEPMPQSGARGLAYSRSLANPPSSSMSAMKQGTVKRRTSGSGRGRRGKKPLTTSRRSSSVNSRRSSGTSAQIVLIESPHVVLDQIPSRRSFGTHTPNSERGDILRSPRPFVAFYAGKTP</sequence>
<dbReference type="KEGG" id="sla:SERLADRAFT_442739"/>
<dbReference type="EMBL" id="GL945442">
    <property type="protein sequence ID" value="EGO19924.1"/>
    <property type="molecule type" value="Genomic_DNA"/>
</dbReference>
<evidence type="ECO:0000256" key="3">
    <source>
        <dbReference type="PROSITE-ProRule" id="PRU10141"/>
    </source>
</evidence>
<feature type="compositionally biased region" description="Polar residues" evidence="4">
    <location>
        <begin position="610"/>
        <end position="628"/>
    </location>
</feature>
<dbReference type="FunFam" id="1.10.510.10:FF:000571">
    <property type="entry name" value="Maternal embryonic leucine zipper kinase"/>
    <property type="match status" value="1"/>
</dbReference>
<protein>
    <recommendedName>
        <fullName evidence="5">Protein kinase domain-containing protein</fullName>
    </recommendedName>
</protein>
<keyword evidence="1 3" id="KW-0547">Nucleotide-binding</keyword>
<feature type="compositionally biased region" description="Polar residues" evidence="4">
    <location>
        <begin position="296"/>
        <end position="306"/>
    </location>
</feature>
<dbReference type="SMART" id="SM00220">
    <property type="entry name" value="S_TKc"/>
    <property type="match status" value="1"/>
</dbReference>
<feature type="region of interest" description="Disordered" evidence="4">
    <location>
        <begin position="544"/>
        <end position="584"/>
    </location>
</feature>
<dbReference type="SUPFAM" id="SSF56112">
    <property type="entry name" value="Protein kinase-like (PK-like)"/>
    <property type="match status" value="1"/>
</dbReference>
<dbReference type="GO" id="GO:0004674">
    <property type="term" value="F:protein serine/threonine kinase activity"/>
    <property type="evidence" value="ECO:0007669"/>
    <property type="project" value="TreeGrafter"/>
</dbReference>
<keyword evidence="2 3" id="KW-0067">ATP-binding</keyword>
<dbReference type="Proteomes" id="UP000008064">
    <property type="component" value="Unassembled WGS sequence"/>
</dbReference>
<dbReference type="HOGENOM" id="CLU_004007_1_0_1"/>
<organism>
    <name type="scientific">Serpula lacrymans var. lacrymans (strain S7.9)</name>
    <name type="common">Dry rot fungus</name>
    <dbReference type="NCBI Taxonomy" id="578457"/>
    <lineage>
        <taxon>Eukaryota</taxon>
        <taxon>Fungi</taxon>
        <taxon>Dikarya</taxon>
        <taxon>Basidiomycota</taxon>
        <taxon>Agaricomycotina</taxon>
        <taxon>Agaricomycetes</taxon>
        <taxon>Agaricomycetidae</taxon>
        <taxon>Boletales</taxon>
        <taxon>Coniophorineae</taxon>
        <taxon>Serpulaceae</taxon>
        <taxon>Serpula</taxon>
    </lineage>
</organism>
<dbReference type="InterPro" id="IPR017441">
    <property type="entry name" value="Protein_kinase_ATP_BS"/>
</dbReference>
<feature type="compositionally biased region" description="Basic and acidic residues" evidence="4">
    <location>
        <begin position="811"/>
        <end position="823"/>
    </location>
</feature>
<name>F8PAT6_SERL9</name>
<dbReference type="PANTHER" id="PTHR24346">
    <property type="entry name" value="MAP/MICROTUBULE AFFINITY-REGULATING KINASE"/>
    <property type="match status" value="1"/>
</dbReference>
<dbReference type="Gene3D" id="1.10.510.10">
    <property type="entry name" value="Transferase(Phosphotransferase) domain 1"/>
    <property type="match status" value="1"/>
</dbReference>
<evidence type="ECO:0000256" key="1">
    <source>
        <dbReference type="ARBA" id="ARBA00022741"/>
    </source>
</evidence>
<feature type="binding site" evidence="3">
    <location>
        <position position="72"/>
    </location>
    <ligand>
        <name>ATP</name>
        <dbReference type="ChEBI" id="CHEBI:30616"/>
    </ligand>
</feature>
<dbReference type="CDD" id="cd14003">
    <property type="entry name" value="STKc_AMPK-like"/>
    <property type="match status" value="1"/>
</dbReference>
<evidence type="ECO:0000256" key="4">
    <source>
        <dbReference type="SAM" id="MobiDB-lite"/>
    </source>
</evidence>
<feature type="compositionally biased region" description="Low complexity" evidence="4">
    <location>
        <begin position="874"/>
        <end position="891"/>
    </location>
</feature>
<gene>
    <name evidence="6" type="ORF">SERLADRAFT_442739</name>
</gene>
<dbReference type="InterPro" id="IPR000719">
    <property type="entry name" value="Prot_kinase_dom"/>
</dbReference>
<dbReference type="InterPro" id="IPR008271">
    <property type="entry name" value="Ser/Thr_kinase_AS"/>
</dbReference>
<dbReference type="OrthoDB" id="504170at2759"/>
<feature type="compositionally biased region" description="Polar residues" evidence="4">
    <location>
        <begin position="345"/>
        <end position="367"/>
    </location>
</feature>
<dbReference type="PROSITE" id="PS00108">
    <property type="entry name" value="PROTEIN_KINASE_ST"/>
    <property type="match status" value="1"/>
</dbReference>
<dbReference type="InterPro" id="IPR011009">
    <property type="entry name" value="Kinase-like_dom_sf"/>
</dbReference>
<dbReference type="GeneID" id="18815779"/>
<feature type="domain" description="Protein kinase" evidence="5">
    <location>
        <begin position="43"/>
        <end position="283"/>
    </location>
</feature>
<feature type="compositionally biased region" description="Low complexity" evidence="4">
    <location>
        <begin position="285"/>
        <end position="295"/>
    </location>
</feature>
<feature type="region of interest" description="Disordered" evidence="4">
    <location>
        <begin position="285"/>
        <end position="477"/>
    </location>
</feature>
<feature type="compositionally biased region" description="Low complexity" evidence="4">
    <location>
        <begin position="328"/>
        <end position="344"/>
    </location>
</feature>
<feature type="compositionally biased region" description="Basic residues" evidence="4">
    <location>
        <begin position="855"/>
        <end position="871"/>
    </location>
</feature>
<dbReference type="GO" id="GO:0005737">
    <property type="term" value="C:cytoplasm"/>
    <property type="evidence" value="ECO:0007669"/>
    <property type="project" value="TreeGrafter"/>
</dbReference>